<evidence type="ECO:0000256" key="1">
    <source>
        <dbReference type="SAM" id="Phobius"/>
    </source>
</evidence>
<evidence type="ECO:0000313" key="3">
    <source>
        <dbReference type="EMBL" id="MFD1608788.1"/>
    </source>
</evidence>
<protein>
    <submittedName>
        <fullName evidence="3">Serine hydrolase</fullName>
    </submittedName>
</protein>
<dbReference type="SUPFAM" id="SSF56601">
    <property type="entry name" value="beta-lactamase/transpeptidase-like"/>
    <property type="match status" value="1"/>
</dbReference>
<organism evidence="3 4">
    <name type="scientific">Oceanobacillus luteolus</name>
    <dbReference type="NCBI Taxonomy" id="1274358"/>
    <lineage>
        <taxon>Bacteria</taxon>
        <taxon>Bacillati</taxon>
        <taxon>Bacillota</taxon>
        <taxon>Bacilli</taxon>
        <taxon>Bacillales</taxon>
        <taxon>Bacillaceae</taxon>
        <taxon>Oceanobacillus</taxon>
    </lineage>
</organism>
<keyword evidence="1" id="KW-1133">Transmembrane helix</keyword>
<dbReference type="PANTHER" id="PTHR35333">
    <property type="entry name" value="BETA-LACTAMASE"/>
    <property type="match status" value="1"/>
</dbReference>
<keyword evidence="1" id="KW-0812">Transmembrane</keyword>
<name>A0ABW4HT39_9BACI</name>
<reference evidence="4" key="1">
    <citation type="journal article" date="2019" name="Int. J. Syst. Evol. Microbiol.">
        <title>The Global Catalogue of Microorganisms (GCM) 10K type strain sequencing project: providing services to taxonomists for standard genome sequencing and annotation.</title>
        <authorList>
            <consortium name="The Broad Institute Genomics Platform"/>
            <consortium name="The Broad Institute Genome Sequencing Center for Infectious Disease"/>
            <person name="Wu L."/>
            <person name="Ma J."/>
        </authorList>
    </citation>
    <scope>NUCLEOTIDE SEQUENCE [LARGE SCALE GENOMIC DNA]</scope>
    <source>
        <strain evidence="4">CGMCC 1.12376</strain>
    </source>
</reference>
<dbReference type="PANTHER" id="PTHR35333:SF3">
    <property type="entry name" value="BETA-LACTAMASE-TYPE TRANSPEPTIDASE FOLD CONTAINING PROTEIN"/>
    <property type="match status" value="1"/>
</dbReference>
<dbReference type="InterPro" id="IPR045155">
    <property type="entry name" value="Beta-lactam_cat"/>
</dbReference>
<dbReference type="EMBL" id="JBHUDE010000133">
    <property type="protein sequence ID" value="MFD1608788.1"/>
    <property type="molecule type" value="Genomic_DNA"/>
</dbReference>
<keyword evidence="3" id="KW-0378">Hydrolase</keyword>
<dbReference type="RefSeq" id="WP_251512471.1">
    <property type="nucleotide sequence ID" value="NZ_JAMBON010000006.1"/>
</dbReference>
<feature type="domain" description="Beta-lactamase class A catalytic" evidence="2">
    <location>
        <begin position="122"/>
        <end position="382"/>
    </location>
</feature>
<keyword evidence="4" id="KW-1185">Reference proteome</keyword>
<feature type="transmembrane region" description="Helical" evidence="1">
    <location>
        <begin position="6"/>
        <end position="22"/>
    </location>
</feature>
<accession>A0ABW4HT39</accession>
<proteinExistence type="predicted"/>
<comment type="caution">
    <text evidence="3">The sequence shown here is derived from an EMBL/GenBank/DDBJ whole genome shotgun (WGS) entry which is preliminary data.</text>
</comment>
<dbReference type="Gene3D" id="3.40.710.10">
    <property type="entry name" value="DD-peptidase/beta-lactamase superfamily"/>
    <property type="match status" value="1"/>
</dbReference>
<feature type="transmembrane region" description="Helical" evidence="1">
    <location>
        <begin position="79"/>
        <end position="97"/>
    </location>
</feature>
<dbReference type="Proteomes" id="UP001597221">
    <property type="component" value="Unassembled WGS sequence"/>
</dbReference>
<dbReference type="GO" id="GO:0016787">
    <property type="term" value="F:hydrolase activity"/>
    <property type="evidence" value="ECO:0007669"/>
    <property type="project" value="UniProtKB-KW"/>
</dbReference>
<feature type="transmembrane region" description="Helical" evidence="1">
    <location>
        <begin position="34"/>
        <end position="67"/>
    </location>
</feature>
<dbReference type="Pfam" id="PF13354">
    <property type="entry name" value="Beta-lactamase2"/>
    <property type="match status" value="1"/>
</dbReference>
<evidence type="ECO:0000313" key="4">
    <source>
        <dbReference type="Proteomes" id="UP001597221"/>
    </source>
</evidence>
<keyword evidence="1" id="KW-0472">Membrane</keyword>
<sequence>MTSWAWIGLSGIVVLTLLPFLSKKQRSKEKIREAVITIFIVFSIIIAVLLFHVNYILALILGFIAFILLDKKTYTKKRLIIYGGIVLILFVTASFIFRDNPNYVLNHLKNNPDTTSLFVARNGEEIISYQADIVRPLASTVKIPIAIEYAFQVEEGLLDCQQLISLDELNKFYLKGTDGNAHEEWLKDIRANNKVKENQVTLHEIVKGMITYSSNANTEFLLHLLGVSEINKRINSLGLTDHEPIYPMVSPLLIPDYIANESSKDEIIEALEAMPIERYRELATDLSNRMEASDIDIESYFYKHPLDIQKIWSDRLPGASASDYARLLAIISNDELPTEAAAIMRDVMEWLMEFNEANHDVYAHFGSKGGSTAFILNDALYAEDLDGNKTEIVLFTDQLNLWENIMIGHNMNSFIGNIIGNETYREEVKQELN</sequence>
<gene>
    <name evidence="3" type="ORF">ACFSBH_14275</name>
</gene>
<dbReference type="InterPro" id="IPR012338">
    <property type="entry name" value="Beta-lactam/transpept-like"/>
</dbReference>
<evidence type="ECO:0000259" key="2">
    <source>
        <dbReference type="Pfam" id="PF13354"/>
    </source>
</evidence>
<dbReference type="InterPro" id="IPR000871">
    <property type="entry name" value="Beta-lactam_class-A"/>
</dbReference>